<dbReference type="GO" id="GO:0005929">
    <property type="term" value="C:cilium"/>
    <property type="evidence" value="ECO:0007669"/>
    <property type="project" value="UniProtKB-SubCell"/>
</dbReference>
<evidence type="ECO:0000256" key="3">
    <source>
        <dbReference type="ARBA" id="ARBA00022490"/>
    </source>
</evidence>
<evidence type="ECO:0000313" key="11">
    <source>
        <dbReference type="EMBL" id="KAK6195350.1"/>
    </source>
</evidence>
<keyword evidence="12" id="KW-1185">Reference proteome</keyword>
<feature type="region of interest" description="Disordered" evidence="9">
    <location>
        <begin position="252"/>
        <end position="280"/>
    </location>
</feature>
<dbReference type="InterPro" id="IPR007052">
    <property type="entry name" value="CS_dom"/>
</dbReference>
<dbReference type="Pfam" id="PF23602">
    <property type="entry name" value="CS_DNAAF11_C"/>
    <property type="match status" value="1"/>
</dbReference>
<accession>A0AAN8KEK8</accession>
<feature type="compositionally biased region" description="Basic and acidic residues" evidence="9">
    <location>
        <begin position="256"/>
        <end position="272"/>
    </location>
</feature>
<organism evidence="11 12">
    <name type="scientific">Patella caerulea</name>
    <name type="common">Rayed Mediterranean limpet</name>
    <dbReference type="NCBI Taxonomy" id="87958"/>
    <lineage>
        <taxon>Eukaryota</taxon>
        <taxon>Metazoa</taxon>
        <taxon>Spiralia</taxon>
        <taxon>Lophotrochozoa</taxon>
        <taxon>Mollusca</taxon>
        <taxon>Gastropoda</taxon>
        <taxon>Patellogastropoda</taxon>
        <taxon>Patelloidea</taxon>
        <taxon>Patellidae</taxon>
        <taxon>Patella</taxon>
    </lineage>
</organism>
<evidence type="ECO:0000256" key="5">
    <source>
        <dbReference type="ARBA" id="ARBA00022737"/>
    </source>
</evidence>
<protein>
    <recommendedName>
        <fullName evidence="10">CS domain-containing protein</fullName>
    </recommendedName>
</protein>
<comment type="similarity">
    <text evidence="8">Belongs to the tilB family.</text>
</comment>
<evidence type="ECO:0000256" key="2">
    <source>
        <dbReference type="ARBA" id="ARBA00004496"/>
    </source>
</evidence>
<dbReference type="SMART" id="SM00365">
    <property type="entry name" value="LRR_SD22"/>
    <property type="match status" value="3"/>
</dbReference>
<dbReference type="GO" id="GO:0005737">
    <property type="term" value="C:cytoplasm"/>
    <property type="evidence" value="ECO:0007669"/>
    <property type="project" value="UniProtKB-SubCell"/>
</dbReference>
<dbReference type="PANTHER" id="PTHR18849:SF0">
    <property type="entry name" value="CILIA- AND FLAGELLA-ASSOCIATED PROTEIN 410-RELATED"/>
    <property type="match status" value="1"/>
</dbReference>
<evidence type="ECO:0000313" key="12">
    <source>
        <dbReference type="Proteomes" id="UP001347796"/>
    </source>
</evidence>
<dbReference type="PANTHER" id="PTHR18849">
    <property type="entry name" value="LEUCINE RICH REPEAT PROTEIN"/>
    <property type="match status" value="1"/>
</dbReference>
<dbReference type="AlphaFoldDB" id="A0AAN8KEK8"/>
<comment type="subcellular location">
    <subcellularLocation>
        <location evidence="1">Cell projection</location>
        <location evidence="1">Cilium</location>
    </subcellularLocation>
    <subcellularLocation>
        <location evidence="2">Cytoplasm</location>
    </subcellularLocation>
</comment>
<dbReference type="PROSITE" id="PS51450">
    <property type="entry name" value="LRR"/>
    <property type="match status" value="3"/>
</dbReference>
<gene>
    <name evidence="11" type="ORF">SNE40_000800</name>
</gene>
<evidence type="ECO:0000256" key="9">
    <source>
        <dbReference type="SAM" id="MobiDB-lite"/>
    </source>
</evidence>
<dbReference type="InterPro" id="IPR056496">
    <property type="entry name" value="CS_DNAAF11_C"/>
</dbReference>
<evidence type="ECO:0000256" key="1">
    <source>
        <dbReference type="ARBA" id="ARBA00004138"/>
    </source>
</evidence>
<evidence type="ECO:0000256" key="7">
    <source>
        <dbReference type="ARBA" id="ARBA00023273"/>
    </source>
</evidence>
<keyword evidence="7" id="KW-0966">Cell projection</keyword>
<feature type="region of interest" description="Disordered" evidence="9">
    <location>
        <begin position="176"/>
        <end position="214"/>
    </location>
</feature>
<dbReference type="FunFam" id="3.80.10.10:FF:000052">
    <property type="entry name" value="Leucine rich repeat containing 6"/>
    <property type="match status" value="1"/>
</dbReference>
<reference evidence="11 12" key="1">
    <citation type="submission" date="2024-01" db="EMBL/GenBank/DDBJ databases">
        <title>The genome of the rayed Mediterranean limpet Patella caerulea (Linnaeus, 1758).</title>
        <authorList>
            <person name="Anh-Thu Weber A."/>
            <person name="Halstead-Nussloch G."/>
        </authorList>
    </citation>
    <scope>NUCLEOTIDE SEQUENCE [LARGE SCALE GENOMIC DNA]</scope>
    <source>
        <strain evidence="11">AATW-2023a</strain>
        <tissue evidence="11">Whole specimen</tissue>
    </source>
</reference>
<feature type="compositionally biased region" description="Basic and acidic residues" evidence="9">
    <location>
        <begin position="377"/>
        <end position="400"/>
    </location>
</feature>
<evidence type="ECO:0000256" key="8">
    <source>
        <dbReference type="ARBA" id="ARBA00049982"/>
    </source>
</evidence>
<dbReference type="InterPro" id="IPR001611">
    <property type="entry name" value="Leu-rich_rpt"/>
</dbReference>
<proteinExistence type="inferred from homology"/>
<dbReference type="Gene3D" id="3.80.10.10">
    <property type="entry name" value="Ribonuclease Inhibitor"/>
    <property type="match status" value="1"/>
</dbReference>
<evidence type="ECO:0000256" key="6">
    <source>
        <dbReference type="ARBA" id="ARBA00023069"/>
    </source>
</evidence>
<dbReference type="SUPFAM" id="SSF52058">
    <property type="entry name" value="L domain-like"/>
    <property type="match status" value="1"/>
</dbReference>
<feature type="compositionally biased region" description="Basic and acidic residues" evidence="9">
    <location>
        <begin position="176"/>
        <end position="208"/>
    </location>
</feature>
<keyword evidence="3" id="KW-0963">Cytoplasm</keyword>
<keyword evidence="6" id="KW-0969">Cilium</keyword>
<name>A0AAN8KEK8_PATCE</name>
<keyword evidence="5" id="KW-0677">Repeat</keyword>
<dbReference type="InterPro" id="IPR032675">
    <property type="entry name" value="LRR_dom_sf"/>
</dbReference>
<feature type="region of interest" description="Disordered" evidence="9">
    <location>
        <begin position="373"/>
        <end position="400"/>
    </location>
</feature>
<evidence type="ECO:0000256" key="4">
    <source>
        <dbReference type="ARBA" id="ARBA00022614"/>
    </source>
</evidence>
<feature type="domain" description="CS" evidence="10">
    <location>
        <begin position="285"/>
        <end position="375"/>
    </location>
</feature>
<dbReference type="PROSITE" id="PS51203">
    <property type="entry name" value="CS"/>
    <property type="match status" value="1"/>
</dbReference>
<sequence>MVRISEDLIRKRAEHNNCEISTLEEISLHQQDIERIEYLDKWCRDLKILYLQSNLIPKIENVNRLKKLEYINLALNNVERIENLDGCESLNKLDLTVNFIGELTSLESLKNNYNLRELFLTGNPCTEYEGYKEYVLGTLPQLQYLDGREIEKSERIKACQEYSLIRTRIVQQQLEHKVKREKQKKEAADREEKQKKNEEPKSEKKAGFDGRWYTDMNKAEKAEKDKQDDEQNEEFWNEKVDFTPESRIAVHKQVQKNKEKNQPQEEKVEKTPRRLFSSDGRPLNVNEAKIDFSLTEDDNNNIVLDLAIFRHMDTSLLDCDVQPNYVKIVIKDKIFQLCLPEEIKSDSSSAKRSQTTGHLVIYMPKAGDGVISTLPKRPVDDSFKKKEKKPPTKTKDTEIRREVLEVDASVHKCVNIGDIVNEKKATVPPLGSRQINKAIERKNSENFIDDPDVPPLM</sequence>
<keyword evidence="4" id="KW-0433">Leucine-rich repeat</keyword>
<dbReference type="Proteomes" id="UP001347796">
    <property type="component" value="Unassembled WGS sequence"/>
</dbReference>
<dbReference type="GO" id="GO:0036158">
    <property type="term" value="P:outer dynein arm assembly"/>
    <property type="evidence" value="ECO:0007669"/>
    <property type="project" value="TreeGrafter"/>
</dbReference>
<dbReference type="Pfam" id="PF14580">
    <property type="entry name" value="LRR_9"/>
    <property type="match status" value="1"/>
</dbReference>
<evidence type="ECO:0000259" key="10">
    <source>
        <dbReference type="PROSITE" id="PS51203"/>
    </source>
</evidence>
<comment type="caution">
    <text evidence="11">The sequence shown here is derived from an EMBL/GenBank/DDBJ whole genome shotgun (WGS) entry which is preliminary data.</text>
</comment>
<dbReference type="EMBL" id="JAZGQO010000001">
    <property type="protein sequence ID" value="KAK6195350.1"/>
    <property type="molecule type" value="Genomic_DNA"/>
</dbReference>